<comment type="caution">
    <text evidence="5">The sequence shown here is derived from an EMBL/GenBank/DDBJ whole genome shotgun (WGS) entry which is preliminary data.</text>
</comment>
<dbReference type="SUPFAM" id="SSF116734">
    <property type="entry name" value="DNA methylase specificity domain"/>
    <property type="match status" value="2"/>
</dbReference>
<keyword evidence="2" id="KW-0680">Restriction system</keyword>
<keyword evidence="6" id="KW-1185">Reference proteome</keyword>
<dbReference type="GO" id="GO:0009307">
    <property type="term" value="P:DNA restriction-modification system"/>
    <property type="evidence" value="ECO:0007669"/>
    <property type="project" value="UniProtKB-KW"/>
</dbReference>
<gene>
    <name evidence="5" type="ORF">CWS72_06530</name>
</gene>
<accession>A0A2N3PY08</accession>
<evidence type="ECO:0000256" key="2">
    <source>
        <dbReference type="ARBA" id="ARBA00022747"/>
    </source>
</evidence>
<evidence type="ECO:0000256" key="3">
    <source>
        <dbReference type="ARBA" id="ARBA00023125"/>
    </source>
</evidence>
<proteinExistence type="inferred from homology"/>
<dbReference type="EMBL" id="PIUM01000005">
    <property type="protein sequence ID" value="PKU25255.1"/>
    <property type="molecule type" value="Genomic_DNA"/>
</dbReference>
<dbReference type="InterPro" id="IPR000055">
    <property type="entry name" value="Restrct_endonuc_typeI_TRD"/>
</dbReference>
<dbReference type="Gene3D" id="3.90.220.20">
    <property type="entry name" value="DNA methylase specificity domains"/>
    <property type="match status" value="2"/>
</dbReference>
<dbReference type="REBASE" id="247334">
    <property type="entry name" value="S.Tsi264b1ORF6525P"/>
</dbReference>
<comment type="similarity">
    <text evidence="1">Belongs to the type-I restriction system S methylase family.</text>
</comment>
<keyword evidence="3" id="KW-0238">DNA-binding</keyword>
<feature type="domain" description="Type I restriction modification DNA specificity" evidence="4">
    <location>
        <begin position="211"/>
        <end position="359"/>
    </location>
</feature>
<dbReference type="Proteomes" id="UP000233293">
    <property type="component" value="Unassembled WGS sequence"/>
</dbReference>
<name>A0A2N3PY08_9PROT</name>
<dbReference type="CDD" id="cd17517">
    <property type="entry name" value="RMtype1_S_EcoKI_StySPI-TRD2-CR2_like"/>
    <property type="match status" value="1"/>
</dbReference>
<evidence type="ECO:0000256" key="1">
    <source>
        <dbReference type="ARBA" id="ARBA00010923"/>
    </source>
</evidence>
<dbReference type="PANTHER" id="PTHR30408:SF13">
    <property type="entry name" value="TYPE I RESTRICTION ENZYME HINDI SPECIFICITY SUBUNIT"/>
    <property type="match status" value="1"/>
</dbReference>
<dbReference type="GO" id="GO:0003677">
    <property type="term" value="F:DNA binding"/>
    <property type="evidence" value="ECO:0007669"/>
    <property type="project" value="UniProtKB-KW"/>
</dbReference>
<dbReference type="InterPro" id="IPR044946">
    <property type="entry name" value="Restrct_endonuc_typeI_TRD_sf"/>
</dbReference>
<sequence length="405" mass="46136">MTIRQRRLGEFGEFRNGLNYSSANFGRGLKVISVKDFGDRWRPDLSILDEINPSGLRVEQSDLRAGDILFVRSNGNKELVGRSMLIEDDLDDVSFSGFCIRFRPTATSLNSKFLSSYFRTPLFRRTLSLQGKGTNINNLNQAILERMVVPCPSKAVQERIVDIVGSYDDLIENNRRRIALLEQAARLLYREWFVRFRFPGHEHAKIIDGIPEGWERRTLGEVADVRLGKMLDEKKNRGELRPYLANVNVRWGRFEVDSLRKMRFEPHEVKKYGLMPGDIVMCEGGEPGRCAIWKDQVPGMMLQKALHRIRAHEGLDQRFLYHCLSFMAKSGRLAGLFTGTTIKHLPREKLITVAVVAPPKRLVLKFAEQAAPMEAQIGTLEAASRRAAEARDLLLPRLMNGEIAV</sequence>
<evidence type="ECO:0000313" key="5">
    <source>
        <dbReference type="EMBL" id="PKU25255.1"/>
    </source>
</evidence>
<organism evidence="5 6">
    <name type="scientific">Telmatospirillum siberiense</name>
    <dbReference type="NCBI Taxonomy" id="382514"/>
    <lineage>
        <taxon>Bacteria</taxon>
        <taxon>Pseudomonadati</taxon>
        <taxon>Pseudomonadota</taxon>
        <taxon>Alphaproteobacteria</taxon>
        <taxon>Rhodospirillales</taxon>
        <taxon>Rhodospirillaceae</taxon>
        <taxon>Telmatospirillum</taxon>
    </lineage>
</organism>
<dbReference type="InterPro" id="IPR052021">
    <property type="entry name" value="Type-I_RS_S_subunit"/>
</dbReference>
<evidence type="ECO:0000259" key="4">
    <source>
        <dbReference type="Pfam" id="PF01420"/>
    </source>
</evidence>
<dbReference type="Pfam" id="PF01420">
    <property type="entry name" value="Methylase_S"/>
    <property type="match status" value="2"/>
</dbReference>
<dbReference type="AlphaFoldDB" id="A0A2N3PY08"/>
<dbReference type="RefSeq" id="WP_101249779.1">
    <property type="nucleotide sequence ID" value="NZ_PIUM01000005.1"/>
</dbReference>
<protein>
    <recommendedName>
        <fullName evidence="4">Type I restriction modification DNA specificity domain-containing protein</fullName>
    </recommendedName>
</protein>
<reference evidence="6" key="1">
    <citation type="submission" date="2017-12" db="EMBL/GenBank/DDBJ databases">
        <title>Draft genome sequence of Telmatospirillum siberiense 26-4b1T, an acidotolerant peatland alphaproteobacterium potentially involved in sulfur cycling.</title>
        <authorList>
            <person name="Hausmann B."/>
            <person name="Pjevac P."/>
            <person name="Schreck K."/>
            <person name="Herbold C.W."/>
            <person name="Daims H."/>
            <person name="Wagner M."/>
            <person name="Pester M."/>
            <person name="Loy A."/>
        </authorList>
    </citation>
    <scope>NUCLEOTIDE SEQUENCE [LARGE SCALE GENOMIC DNA]</scope>
    <source>
        <strain evidence="6">26-4b1</strain>
    </source>
</reference>
<feature type="domain" description="Type I restriction modification DNA specificity" evidence="4">
    <location>
        <begin position="7"/>
        <end position="183"/>
    </location>
</feature>
<dbReference type="PANTHER" id="PTHR30408">
    <property type="entry name" value="TYPE-1 RESTRICTION ENZYME ECOKI SPECIFICITY PROTEIN"/>
    <property type="match status" value="1"/>
</dbReference>
<evidence type="ECO:0000313" key="6">
    <source>
        <dbReference type="Proteomes" id="UP000233293"/>
    </source>
</evidence>